<protein>
    <recommendedName>
        <fullName evidence="4">Zn-finger containing protein</fullName>
    </recommendedName>
</protein>
<feature type="transmembrane region" description="Helical" evidence="1">
    <location>
        <begin position="13"/>
        <end position="40"/>
    </location>
</feature>
<dbReference type="AlphaFoldDB" id="A0A1M4T9Y1"/>
<reference evidence="2 3" key="1">
    <citation type="submission" date="2016-11" db="EMBL/GenBank/DDBJ databases">
        <authorList>
            <person name="Jaros S."/>
            <person name="Januszkiewicz K."/>
            <person name="Wedrychowicz H."/>
        </authorList>
    </citation>
    <scope>NUCLEOTIDE SEQUENCE [LARGE SCALE GENOMIC DNA]</scope>
    <source>
        <strain evidence="2 3">DSM 2631</strain>
    </source>
</reference>
<evidence type="ECO:0008006" key="4">
    <source>
        <dbReference type="Google" id="ProtNLM"/>
    </source>
</evidence>
<organism evidence="2 3">
    <name type="scientific">Clostridium fallax</name>
    <dbReference type="NCBI Taxonomy" id="1533"/>
    <lineage>
        <taxon>Bacteria</taxon>
        <taxon>Bacillati</taxon>
        <taxon>Bacillota</taxon>
        <taxon>Clostridia</taxon>
        <taxon>Eubacteriales</taxon>
        <taxon>Clostridiaceae</taxon>
        <taxon>Clostridium</taxon>
    </lineage>
</organism>
<dbReference type="Proteomes" id="UP000184035">
    <property type="component" value="Unassembled WGS sequence"/>
</dbReference>
<dbReference type="EMBL" id="FQVM01000002">
    <property type="protein sequence ID" value="SHE41271.1"/>
    <property type="molecule type" value="Genomic_DNA"/>
</dbReference>
<keyword evidence="1" id="KW-0812">Transmembrane</keyword>
<evidence type="ECO:0000256" key="1">
    <source>
        <dbReference type="SAM" id="Phobius"/>
    </source>
</evidence>
<sequence>MSGRYGFDILSKILLLIGCILSLWKFTLPFGIIFFVISFYRALSKDIVSRKNECIRFEKWLNKTFKNNNQSNYGGQGFLSKLKYEFYRYKYRIANYINEKKNYKIVKCPKCGQKLRLPRGKGKIIVTCKKCSYEFKMKT</sequence>
<dbReference type="STRING" id="1533.SAMN05443638_10290"/>
<name>A0A1M4T9Y1_9CLOT</name>
<dbReference type="OrthoDB" id="3174166at2"/>
<gene>
    <name evidence="2" type="ORF">SAMN05443638_10290</name>
</gene>
<proteinExistence type="predicted"/>
<accession>A0A1M4T9Y1</accession>
<keyword evidence="1" id="KW-1133">Transmembrane helix</keyword>
<evidence type="ECO:0000313" key="3">
    <source>
        <dbReference type="Proteomes" id="UP000184035"/>
    </source>
</evidence>
<keyword evidence="3" id="KW-1185">Reference proteome</keyword>
<keyword evidence="1" id="KW-0472">Membrane</keyword>
<evidence type="ECO:0000313" key="2">
    <source>
        <dbReference type="EMBL" id="SHE41271.1"/>
    </source>
</evidence>
<dbReference type="RefSeq" id="WP_072892508.1">
    <property type="nucleotide sequence ID" value="NZ_FQVM01000002.1"/>
</dbReference>